<protein>
    <recommendedName>
        <fullName evidence="4">Lipid/polyisoprenoid-binding YceI-like domain-containing protein</fullName>
    </recommendedName>
</protein>
<dbReference type="EMBL" id="FQZQ01000034">
    <property type="protein sequence ID" value="SHK51182.1"/>
    <property type="molecule type" value="Genomic_DNA"/>
</dbReference>
<reference evidence="3" key="1">
    <citation type="submission" date="2016-11" db="EMBL/GenBank/DDBJ databases">
        <authorList>
            <person name="Varghese N."/>
            <person name="Submissions S."/>
        </authorList>
    </citation>
    <scope>NUCLEOTIDE SEQUENCE [LARGE SCALE GENOMIC DNA]</scope>
    <source>
        <strain evidence="3">DSM 100564</strain>
    </source>
</reference>
<accession>A0A1M6T2G7</accession>
<evidence type="ECO:0000313" key="3">
    <source>
        <dbReference type="Proteomes" id="UP000183982"/>
    </source>
</evidence>
<evidence type="ECO:0000313" key="2">
    <source>
        <dbReference type="EMBL" id="SHK51182.1"/>
    </source>
</evidence>
<evidence type="ECO:0008006" key="4">
    <source>
        <dbReference type="Google" id="ProtNLM"/>
    </source>
</evidence>
<dbReference type="Proteomes" id="UP000183982">
    <property type="component" value="Unassembled WGS sequence"/>
</dbReference>
<dbReference type="AlphaFoldDB" id="A0A1M6T2G7"/>
<sequence>MKKWIVAALFLSFVLPVNAQESGALTGEFDGTAVSFELMPSQTDHRGNPDFGSVSMAFKMDIEGSDLKIFFIGFNLMGGKAETPEARMSITRVDSFVARPDETFSVVVQEASKQDDLLFLKGTISLNADFSNDFGRTLDASRSHAFEGAFEAKVGGL</sequence>
<feature type="chain" id="PRO_5012658074" description="Lipid/polyisoprenoid-binding YceI-like domain-containing protein" evidence="1">
    <location>
        <begin position="20"/>
        <end position="157"/>
    </location>
</feature>
<organism evidence="2 3">
    <name type="scientific">Shimia gijangensis</name>
    <dbReference type="NCBI Taxonomy" id="1470563"/>
    <lineage>
        <taxon>Bacteria</taxon>
        <taxon>Pseudomonadati</taxon>
        <taxon>Pseudomonadota</taxon>
        <taxon>Alphaproteobacteria</taxon>
        <taxon>Rhodobacterales</taxon>
        <taxon>Roseobacteraceae</taxon>
    </lineage>
</organism>
<name>A0A1M6T2G7_9RHOB</name>
<evidence type="ECO:0000256" key="1">
    <source>
        <dbReference type="SAM" id="SignalP"/>
    </source>
</evidence>
<dbReference type="RefSeq" id="WP_073256822.1">
    <property type="nucleotide sequence ID" value="NZ_FQZQ01000034.1"/>
</dbReference>
<dbReference type="STRING" id="1470563.SAMN05444000_13419"/>
<proteinExistence type="predicted"/>
<keyword evidence="1" id="KW-0732">Signal</keyword>
<keyword evidence="3" id="KW-1185">Reference proteome</keyword>
<dbReference type="OrthoDB" id="7855275at2"/>
<feature type="signal peptide" evidence="1">
    <location>
        <begin position="1"/>
        <end position="19"/>
    </location>
</feature>
<gene>
    <name evidence="2" type="ORF">SAMN05444000_13419</name>
</gene>